<keyword evidence="3" id="KW-1185">Reference proteome</keyword>
<evidence type="ECO:0000313" key="3">
    <source>
        <dbReference type="Proteomes" id="UP000092650"/>
    </source>
</evidence>
<dbReference type="OrthoDB" id="2935658at2"/>
<dbReference type="Proteomes" id="UP000092650">
    <property type="component" value="Chromosome"/>
</dbReference>
<dbReference type="AlphaFoldDB" id="A0A1C7E9Q3"/>
<name>A0A1C7E9Q3_9BACL</name>
<proteinExistence type="predicted"/>
<evidence type="ECO:0008006" key="4">
    <source>
        <dbReference type="Google" id="ProtNLM"/>
    </source>
</evidence>
<accession>A0A1C7E9Q3</accession>
<evidence type="ECO:0000256" key="1">
    <source>
        <dbReference type="SAM" id="Phobius"/>
    </source>
</evidence>
<reference evidence="2" key="1">
    <citation type="submission" date="2016-10" db="EMBL/GenBank/DDBJ databases">
        <authorList>
            <person name="See-Too W.S."/>
        </authorList>
    </citation>
    <scope>NUCLEOTIDE SEQUENCE [LARGE SCALE GENOMIC DNA]</scope>
    <source>
        <strain evidence="2">DSM 23997</strain>
    </source>
</reference>
<keyword evidence="1" id="KW-0472">Membrane</keyword>
<keyword evidence="1" id="KW-0812">Transmembrane</keyword>
<dbReference type="KEGG" id="ppla:BBI15_10465"/>
<dbReference type="RefSeq" id="WP_068870785.1">
    <property type="nucleotide sequence ID" value="NZ_CP016539.2"/>
</dbReference>
<gene>
    <name evidence="2" type="ORF">BBI15_10465</name>
</gene>
<dbReference type="EMBL" id="CP016539">
    <property type="protein sequence ID" value="ANU20610.1"/>
    <property type="molecule type" value="Genomic_DNA"/>
</dbReference>
<keyword evidence="1" id="KW-1133">Transmembrane helix</keyword>
<sequence length="90" mass="10185">MFSKYSLGLIVVGSLFLMLNRLSSEYSEPLALIGFLLLFAAAGAVFIAALKREPGQLKVWSLSVFFIILFVITWAEPFEILRLMTWLKNI</sequence>
<protein>
    <recommendedName>
        <fullName evidence="4">DUF3953 domain-containing protein</fullName>
    </recommendedName>
</protein>
<feature type="transmembrane region" description="Helical" evidence="1">
    <location>
        <begin position="57"/>
        <end position="75"/>
    </location>
</feature>
<organism evidence="2 3">
    <name type="scientific">Planococcus plakortidis</name>
    <dbReference type="NCBI Taxonomy" id="1038856"/>
    <lineage>
        <taxon>Bacteria</taxon>
        <taxon>Bacillati</taxon>
        <taxon>Bacillota</taxon>
        <taxon>Bacilli</taxon>
        <taxon>Bacillales</taxon>
        <taxon>Caryophanaceae</taxon>
        <taxon>Planococcus</taxon>
    </lineage>
</organism>
<dbReference type="STRING" id="1038856.BBI15_10465"/>
<evidence type="ECO:0000313" key="2">
    <source>
        <dbReference type="EMBL" id="ANU20610.1"/>
    </source>
</evidence>
<feature type="transmembrane region" description="Helical" evidence="1">
    <location>
        <begin position="31"/>
        <end position="50"/>
    </location>
</feature>